<dbReference type="Gene3D" id="3.40.50.620">
    <property type="entry name" value="HUPs"/>
    <property type="match status" value="2"/>
</dbReference>
<accession>A0ABN1NYT4</accession>
<organism evidence="3 4">
    <name type="scientific">Pseudonocardia zijingensis</name>
    <dbReference type="NCBI Taxonomy" id="153376"/>
    <lineage>
        <taxon>Bacteria</taxon>
        <taxon>Bacillati</taxon>
        <taxon>Actinomycetota</taxon>
        <taxon>Actinomycetes</taxon>
        <taxon>Pseudonocardiales</taxon>
        <taxon>Pseudonocardiaceae</taxon>
        <taxon>Pseudonocardia</taxon>
    </lineage>
</organism>
<dbReference type="Pfam" id="PF00582">
    <property type="entry name" value="Usp"/>
    <property type="match status" value="2"/>
</dbReference>
<comment type="caution">
    <text evidence="3">The sequence shown here is derived from an EMBL/GenBank/DDBJ whole genome shotgun (WGS) entry which is preliminary data.</text>
</comment>
<evidence type="ECO:0000313" key="4">
    <source>
        <dbReference type="Proteomes" id="UP001499967"/>
    </source>
</evidence>
<reference evidence="3 4" key="1">
    <citation type="journal article" date="2019" name="Int. J. Syst. Evol. Microbiol.">
        <title>The Global Catalogue of Microorganisms (GCM) 10K type strain sequencing project: providing services to taxonomists for standard genome sequencing and annotation.</title>
        <authorList>
            <consortium name="The Broad Institute Genomics Platform"/>
            <consortium name="The Broad Institute Genome Sequencing Center for Infectious Disease"/>
            <person name="Wu L."/>
            <person name="Ma J."/>
        </authorList>
    </citation>
    <scope>NUCLEOTIDE SEQUENCE [LARGE SCALE GENOMIC DNA]</scope>
    <source>
        <strain evidence="3 4">JCM 11117</strain>
    </source>
</reference>
<dbReference type="InterPro" id="IPR014729">
    <property type="entry name" value="Rossmann-like_a/b/a_fold"/>
</dbReference>
<evidence type="ECO:0000313" key="3">
    <source>
        <dbReference type="EMBL" id="GAA0919124.1"/>
    </source>
</evidence>
<sequence length="288" mass="29809">MVAGIDGSESALHAVRWAAAEAGRRGVPLRVVTAFDWDRKHPVGETDLAATYRETALSEARRHLADAAATAERTVPGLEVEQQLVVGAPIAVLAAESERAQLVVVGDRGLGGITGLLLGSVSAGLGAHAKSPLVVVRGNRDPDPAAPVVVGVDGSPLSEAAVAFSYEAAAARGVPLVAVHTWRELVGDLDLAPMLDWDAIATDEAEVLAERLAGWGEKYPDVPVRRTSTRGRPGHALVEESARAQLVVVGSRGRGSLAGLVLGSVSHAVLHHSHCPVAVVRPDVGGET</sequence>
<evidence type="ECO:0000259" key="2">
    <source>
        <dbReference type="Pfam" id="PF00582"/>
    </source>
</evidence>
<dbReference type="Proteomes" id="UP001499967">
    <property type="component" value="Unassembled WGS sequence"/>
</dbReference>
<dbReference type="PANTHER" id="PTHR31964">
    <property type="entry name" value="ADENINE NUCLEOTIDE ALPHA HYDROLASES-LIKE SUPERFAMILY PROTEIN"/>
    <property type="match status" value="1"/>
</dbReference>
<dbReference type="PANTHER" id="PTHR31964:SF113">
    <property type="entry name" value="USPA DOMAIN-CONTAINING PROTEIN"/>
    <property type="match status" value="1"/>
</dbReference>
<feature type="domain" description="UspA" evidence="2">
    <location>
        <begin position="2"/>
        <end position="137"/>
    </location>
</feature>
<evidence type="ECO:0000256" key="1">
    <source>
        <dbReference type="ARBA" id="ARBA00008791"/>
    </source>
</evidence>
<protein>
    <submittedName>
        <fullName evidence="3">Universal stress protein</fullName>
    </submittedName>
</protein>
<dbReference type="InterPro" id="IPR006015">
    <property type="entry name" value="Universal_stress_UspA"/>
</dbReference>
<feature type="domain" description="UspA" evidence="2">
    <location>
        <begin position="147"/>
        <end position="281"/>
    </location>
</feature>
<dbReference type="SUPFAM" id="SSF52402">
    <property type="entry name" value="Adenine nucleotide alpha hydrolases-like"/>
    <property type="match status" value="2"/>
</dbReference>
<proteinExistence type="inferred from homology"/>
<keyword evidence="4" id="KW-1185">Reference proteome</keyword>
<gene>
    <name evidence="3" type="ORF">GCM10009559_01010</name>
</gene>
<name>A0ABN1NYT4_9PSEU</name>
<comment type="similarity">
    <text evidence="1">Belongs to the universal stress protein A family.</text>
</comment>
<dbReference type="EMBL" id="BAAAHP010000003">
    <property type="protein sequence ID" value="GAA0919124.1"/>
    <property type="molecule type" value="Genomic_DNA"/>
</dbReference>
<dbReference type="PRINTS" id="PR01438">
    <property type="entry name" value="UNVRSLSTRESS"/>
</dbReference>
<dbReference type="InterPro" id="IPR006016">
    <property type="entry name" value="UspA"/>
</dbReference>